<keyword evidence="4 7" id="KW-0812">Transmembrane</keyword>
<dbReference type="InterPro" id="IPR006685">
    <property type="entry name" value="MscS_channel_2nd"/>
</dbReference>
<name>A0ABT4KZA4_9SPHI</name>
<dbReference type="Pfam" id="PF21082">
    <property type="entry name" value="MS_channel_3rd"/>
    <property type="match status" value="1"/>
</dbReference>
<evidence type="ECO:0000313" key="11">
    <source>
        <dbReference type="Proteomes" id="UP001144341"/>
    </source>
</evidence>
<dbReference type="InterPro" id="IPR011066">
    <property type="entry name" value="MscS_channel_C_sf"/>
</dbReference>
<comment type="similarity">
    <text evidence="2">Belongs to the MscS (TC 1.A.23) family.</text>
</comment>
<keyword evidence="5 7" id="KW-1133">Transmembrane helix</keyword>
<comment type="subcellular location">
    <subcellularLocation>
        <location evidence="1">Cell membrane</location>
        <topology evidence="1">Multi-pass membrane protein</topology>
    </subcellularLocation>
</comment>
<keyword evidence="3" id="KW-1003">Cell membrane</keyword>
<dbReference type="Gene3D" id="2.30.30.60">
    <property type="match status" value="1"/>
</dbReference>
<evidence type="ECO:0000313" key="10">
    <source>
        <dbReference type="EMBL" id="MCZ4224056.1"/>
    </source>
</evidence>
<dbReference type="RefSeq" id="WP_269415848.1">
    <property type="nucleotide sequence ID" value="NZ_JAPWGL010000003.1"/>
</dbReference>
<evidence type="ECO:0000259" key="8">
    <source>
        <dbReference type="Pfam" id="PF00924"/>
    </source>
</evidence>
<dbReference type="SUPFAM" id="SSF82861">
    <property type="entry name" value="Mechanosensitive channel protein MscS (YggB), transmembrane region"/>
    <property type="match status" value="1"/>
</dbReference>
<feature type="transmembrane region" description="Helical" evidence="7">
    <location>
        <begin position="60"/>
        <end position="81"/>
    </location>
</feature>
<dbReference type="InterPro" id="IPR010920">
    <property type="entry name" value="LSM_dom_sf"/>
</dbReference>
<dbReference type="PANTHER" id="PTHR43634">
    <property type="entry name" value="OW CONDUCTANCE MECHANOSENSITIVE CHANNEL"/>
    <property type="match status" value="1"/>
</dbReference>
<comment type="caution">
    <text evidence="10">The sequence shown here is derived from an EMBL/GenBank/DDBJ whole genome shotgun (WGS) entry which is preliminary data.</text>
</comment>
<feature type="transmembrane region" description="Helical" evidence="7">
    <location>
        <begin position="117"/>
        <end position="142"/>
    </location>
</feature>
<gene>
    <name evidence="10" type="ORF">O0931_12150</name>
</gene>
<dbReference type="Gene3D" id="3.30.70.100">
    <property type="match status" value="1"/>
</dbReference>
<dbReference type="PANTHER" id="PTHR43634:SF2">
    <property type="entry name" value="LOW CONDUCTANCE MECHANOSENSITIVE CHANNEL YNAI"/>
    <property type="match status" value="1"/>
</dbReference>
<keyword evidence="11" id="KW-1185">Reference proteome</keyword>
<feature type="domain" description="Mechanosensitive ion channel MscS" evidence="8">
    <location>
        <begin position="206"/>
        <end position="271"/>
    </location>
</feature>
<keyword evidence="6 7" id="KW-0472">Membrane</keyword>
<organism evidence="10 11">
    <name type="scientific">Pedobacter rhodius</name>
    <dbReference type="NCBI Taxonomy" id="3004098"/>
    <lineage>
        <taxon>Bacteria</taxon>
        <taxon>Pseudomonadati</taxon>
        <taxon>Bacteroidota</taxon>
        <taxon>Sphingobacteriia</taxon>
        <taxon>Sphingobacteriales</taxon>
        <taxon>Sphingobacteriaceae</taxon>
        <taxon>Pedobacter</taxon>
    </lineage>
</organism>
<sequence length="392" mass="44299">MLDSAFFEQAFWGNTVRAYCLFGGILLTGLIFRTIVSRLLSKLLFKLFQRFSQQAHDDTFVALLLKPIEVFILFSTLYLSINQLKHPLEVTVFHFNRLVGKVKEPIPVTIGDCVDRIFLFLIILSVFWIFLRIIDFISHVLMYRASLTESKADDQLVPFLKELFKTVIVFIGFFTLLGFVFEVNVLTLITGLGIGGIAIALAAKESLENLLGSFTIFLDKPFTVGDLVKVDGVEGTVEKVGFRSTLIRTSEKTMATIPNKGMIDGVLENMSLRNFRRVKFSFGITYETNAETIKNIVDEIRDYIHAHADTSDDGNAYFEGFGDSSLNIEVIYFVSITAYNDYLAIKQEINFKIMEIVMRNKSDFAYPTQRLISDKTSGTSSKEKEVGNDATD</sequence>
<feature type="transmembrane region" description="Helical" evidence="7">
    <location>
        <begin position="163"/>
        <end position="180"/>
    </location>
</feature>
<reference evidence="10" key="1">
    <citation type="submission" date="2022-12" db="EMBL/GenBank/DDBJ databases">
        <title>Genome sequence of SJ11.</title>
        <authorList>
            <person name="Woo H."/>
        </authorList>
    </citation>
    <scope>NUCLEOTIDE SEQUENCE</scope>
    <source>
        <strain evidence="10">SJ11</strain>
    </source>
</reference>
<dbReference type="EMBL" id="JAPWGL010000003">
    <property type="protein sequence ID" value="MCZ4224056.1"/>
    <property type="molecule type" value="Genomic_DNA"/>
</dbReference>
<feature type="transmembrane region" description="Helical" evidence="7">
    <location>
        <begin position="16"/>
        <end position="40"/>
    </location>
</feature>
<dbReference type="Gene3D" id="1.10.287.1260">
    <property type="match status" value="1"/>
</dbReference>
<evidence type="ECO:0000256" key="7">
    <source>
        <dbReference type="SAM" id="Phobius"/>
    </source>
</evidence>
<dbReference type="SUPFAM" id="SSF82689">
    <property type="entry name" value="Mechanosensitive channel protein MscS (YggB), C-terminal domain"/>
    <property type="match status" value="1"/>
</dbReference>
<evidence type="ECO:0000256" key="2">
    <source>
        <dbReference type="ARBA" id="ARBA00008017"/>
    </source>
</evidence>
<proteinExistence type="inferred from homology"/>
<feature type="domain" description="Mechanosensitive ion channel MscS C-terminal" evidence="9">
    <location>
        <begin position="278"/>
        <end position="361"/>
    </location>
</feature>
<dbReference type="InterPro" id="IPR011014">
    <property type="entry name" value="MscS_channel_TM-2"/>
</dbReference>
<accession>A0ABT4KZA4</accession>
<dbReference type="Proteomes" id="UP001144341">
    <property type="component" value="Unassembled WGS sequence"/>
</dbReference>
<evidence type="ECO:0000256" key="5">
    <source>
        <dbReference type="ARBA" id="ARBA00022989"/>
    </source>
</evidence>
<evidence type="ECO:0000256" key="1">
    <source>
        <dbReference type="ARBA" id="ARBA00004651"/>
    </source>
</evidence>
<evidence type="ECO:0000259" key="9">
    <source>
        <dbReference type="Pfam" id="PF21082"/>
    </source>
</evidence>
<evidence type="ECO:0000256" key="6">
    <source>
        <dbReference type="ARBA" id="ARBA00023136"/>
    </source>
</evidence>
<protein>
    <submittedName>
        <fullName evidence="10">Mechanosensitive ion channel family protein</fullName>
    </submittedName>
</protein>
<dbReference type="InterPro" id="IPR023408">
    <property type="entry name" value="MscS_beta-dom_sf"/>
</dbReference>
<dbReference type="InterPro" id="IPR049278">
    <property type="entry name" value="MS_channel_C"/>
</dbReference>
<dbReference type="SUPFAM" id="SSF50182">
    <property type="entry name" value="Sm-like ribonucleoproteins"/>
    <property type="match status" value="1"/>
</dbReference>
<dbReference type="Pfam" id="PF00924">
    <property type="entry name" value="MS_channel_2nd"/>
    <property type="match status" value="1"/>
</dbReference>
<evidence type="ECO:0000256" key="4">
    <source>
        <dbReference type="ARBA" id="ARBA00022692"/>
    </source>
</evidence>
<evidence type="ECO:0000256" key="3">
    <source>
        <dbReference type="ARBA" id="ARBA00022475"/>
    </source>
</evidence>
<dbReference type="InterPro" id="IPR045042">
    <property type="entry name" value="YnaI-like"/>
</dbReference>